<dbReference type="RefSeq" id="XP_052740713.1">
    <property type="nucleotide sequence ID" value="XM_052884753.1"/>
</dbReference>
<evidence type="ECO:0000313" key="7">
    <source>
        <dbReference type="RefSeq" id="XP_052740713.1"/>
    </source>
</evidence>
<evidence type="ECO:0000256" key="1">
    <source>
        <dbReference type="ARBA" id="ARBA00022729"/>
    </source>
</evidence>
<dbReference type="SUPFAM" id="SSF57501">
    <property type="entry name" value="Cystine-knot cytokines"/>
    <property type="match status" value="1"/>
</dbReference>
<keyword evidence="6" id="KW-1185">Reference proteome</keyword>
<protein>
    <submittedName>
        <fullName evidence="7">Uncharacterized protein LOC112043506 isoform X1</fullName>
    </submittedName>
</protein>
<dbReference type="Proteomes" id="UP001652582">
    <property type="component" value="Chromosome 12"/>
</dbReference>
<evidence type="ECO:0000256" key="4">
    <source>
        <dbReference type="SAM" id="MobiDB-lite"/>
    </source>
</evidence>
<keyword evidence="3" id="KW-0325">Glycoprotein</keyword>
<evidence type="ECO:0000256" key="2">
    <source>
        <dbReference type="ARBA" id="ARBA00023157"/>
    </source>
</evidence>
<reference evidence="7" key="1">
    <citation type="submission" date="2025-08" db="UniProtKB">
        <authorList>
            <consortium name="RefSeq"/>
        </authorList>
    </citation>
    <scope>IDENTIFICATION</scope>
</reference>
<dbReference type="PANTHER" id="PTHR23199:SF12">
    <property type="entry name" value="NEUROTROPHIN 1-RELATED"/>
    <property type="match status" value="1"/>
</dbReference>
<gene>
    <name evidence="7" type="primary">LOC112043506</name>
</gene>
<dbReference type="InterPro" id="IPR032104">
    <property type="entry name" value="Spaetzle"/>
</dbReference>
<dbReference type="InterPro" id="IPR029034">
    <property type="entry name" value="Cystine-knot_cytokine"/>
</dbReference>
<dbReference type="Gene3D" id="2.10.90.10">
    <property type="entry name" value="Cystine-knot cytokines"/>
    <property type="match status" value="1"/>
</dbReference>
<evidence type="ECO:0000313" key="6">
    <source>
        <dbReference type="Proteomes" id="UP001652582"/>
    </source>
</evidence>
<name>A0ABM3LNR0_BICAN</name>
<dbReference type="GeneID" id="112043506"/>
<accession>A0ABM3LNR0</accession>
<evidence type="ECO:0000259" key="5">
    <source>
        <dbReference type="Pfam" id="PF16077"/>
    </source>
</evidence>
<evidence type="ECO:0000256" key="3">
    <source>
        <dbReference type="ARBA" id="ARBA00023180"/>
    </source>
</evidence>
<dbReference type="Pfam" id="PF16077">
    <property type="entry name" value="Spaetzle"/>
    <property type="match status" value="1"/>
</dbReference>
<keyword evidence="1" id="KW-0732">Signal</keyword>
<sequence length="288" mass="32362">MGRPHSSKNRWTLGSQGAGMATPHRKAQCADPPLGGPKTSSGLQGAAGCWRLETVLFGSPCKGPMFSSGSPSADDDDDDDDYKEILIQIYEIDSNDSAQKSKWISNPHSLNSKDKILLSIEPNRNLALTIPEECEELGICESVPDYPHKIISRIIKQVLERNITFHMDVDPNDSYMYVTDESFEIYEEEELCTSKPKLYYPQAARDANKKWHLILNSVEISQNFIGEHCALKYSSCNKVAFFTNSYHGVCVQKYMQRIMYGINEEFTGVIKTLFDVPSCCSCIARISY</sequence>
<proteinExistence type="predicted"/>
<dbReference type="PANTHER" id="PTHR23199">
    <property type="entry name" value="NEUROTROPHIN 1-RELATED"/>
    <property type="match status" value="1"/>
</dbReference>
<feature type="domain" description="Spaetzle" evidence="5">
    <location>
        <begin position="190"/>
        <end position="283"/>
    </location>
</feature>
<dbReference type="InterPro" id="IPR052444">
    <property type="entry name" value="Spz/Toll_ligand-like"/>
</dbReference>
<organism evidence="6 7">
    <name type="scientific">Bicyclus anynana</name>
    <name type="common">Squinting bush brown butterfly</name>
    <dbReference type="NCBI Taxonomy" id="110368"/>
    <lineage>
        <taxon>Eukaryota</taxon>
        <taxon>Metazoa</taxon>
        <taxon>Ecdysozoa</taxon>
        <taxon>Arthropoda</taxon>
        <taxon>Hexapoda</taxon>
        <taxon>Insecta</taxon>
        <taxon>Pterygota</taxon>
        <taxon>Neoptera</taxon>
        <taxon>Endopterygota</taxon>
        <taxon>Lepidoptera</taxon>
        <taxon>Glossata</taxon>
        <taxon>Ditrysia</taxon>
        <taxon>Papilionoidea</taxon>
        <taxon>Nymphalidae</taxon>
        <taxon>Satyrinae</taxon>
        <taxon>Satyrini</taxon>
        <taxon>Mycalesina</taxon>
        <taxon>Bicyclus</taxon>
    </lineage>
</organism>
<keyword evidence="2" id="KW-1015">Disulfide bond</keyword>
<feature type="region of interest" description="Disordered" evidence="4">
    <location>
        <begin position="1"/>
        <end position="42"/>
    </location>
</feature>